<dbReference type="SUPFAM" id="SSF53383">
    <property type="entry name" value="PLP-dependent transferases"/>
    <property type="match status" value="1"/>
</dbReference>
<dbReference type="STRING" id="370438.PTH_2574"/>
<reference evidence="5" key="1">
    <citation type="journal article" date="2008" name="Genome Res.">
        <title>The genome of Pelotomaculum thermopropionicum reveals niche-associated evolution in anaerobic microbiota.</title>
        <authorList>
            <person name="Kosaka T."/>
            <person name="Kato S."/>
            <person name="Shimoyama T."/>
            <person name="Ishii S."/>
            <person name="Abe T."/>
            <person name="Watanabe K."/>
        </authorList>
    </citation>
    <scope>NUCLEOTIDE SEQUENCE [LARGE SCALE GENOMIC DNA]</scope>
    <source>
        <strain evidence="5">DSM 13744 / JCM 10971 / SI</strain>
    </source>
</reference>
<proteinExistence type="inferred from homology"/>
<protein>
    <submittedName>
        <fullName evidence="4">Predicted pyridoxal phosphate-dependent enzyme</fullName>
    </submittedName>
</protein>
<dbReference type="InterPro" id="IPR015424">
    <property type="entry name" value="PyrdxlP-dep_Trfase"/>
</dbReference>
<dbReference type="Proteomes" id="UP000006556">
    <property type="component" value="Chromosome"/>
</dbReference>
<comment type="similarity">
    <text evidence="3">Belongs to the DegT/DnrJ/EryC1 family.</text>
</comment>
<dbReference type="PANTHER" id="PTHR30244">
    <property type="entry name" value="TRANSAMINASE"/>
    <property type="match status" value="1"/>
</dbReference>
<name>A5CZ08_PELTS</name>
<keyword evidence="5" id="KW-1185">Reference proteome</keyword>
<dbReference type="KEGG" id="pth:PTH_2574"/>
<dbReference type="InterPro" id="IPR015421">
    <property type="entry name" value="PyrdxlP-dep_Trfase_major"/>
</dbReference>
<dbReference type="eggNOG" id="COG0399">
    <property type="taxonomic scope" value="Bacteria"/>
</dbReference>
<dbReference type="GO" id="GO:0000271">
    <property type="term" value="P:polysaccharide biosynthetic process"/>
    <property type="evidence" value="ECO:0007669"/>
    <property type="project" value="TreeGrafter"/>
</dbReference>
<dbReference type="InterPro" id="IPR000653">
    <property type="entry name" value="DegT/StrS_aminotransferase"/>
</dbReference>
<gene>
    <name evidence="4" type="primary">WecE</name>
    <name evidence="4" type="ordered locus">PTH_2574</name>
</gene>
<feature type="active site" description="Proton acceptor" evidence="1">
    <location>
        <position position="182"/>
    </location>
</feature>
<dbReference type="HOGENOM" id="CLU_033332_7_2_9"/>
<evidence type="ECO:0000313" key="5">
    <source>
        <dbReference type="Proteomes" id="UP000006556"/>
    </source>
</evidence>
<dbReference type="CDD" id="cd00616">
    <property type="entry name" value="AHBA_syn"/>
    <property type="match status" value="1"/>
</dbReference>
<feature type="modified residue" description="N6-(pyridoxal phosphate)lysine" evidence="2">
    <location>
        <position position="182"/>
    </location>
</feature>
<dbReference type="Gene3D" id="3.40.640.10">
    <property type="entry name" value="Type I PLP-dependent aspartate aminotransferase-like (Major domain)"/>
    <property type="match status" value="1"/>
</dbReference>
<evidence type="ECO:0000256" key="3">
    <source>
        <dbReference type="RuleBase" id="RU004508"/>
    </source>
</evidence>
<dbReference type="GO" id="GO:0008483">
    <property type="term" value="F:transaminase activity"/>
    <property type="evidence" value="ECO:0007669"/>
    <property type="project" value="TreeGrafter"/>
</dbReference>
<dbReference type="AlphaFoldDB" id="A5CZ08"/>
<dbReference type="GO" id="GO:0030170">
    <property type="term" value="F:pyridoxal phosphate binding"/>
    <property type="evidence" value="ECO:0007669"/>
    <property type="project" value="TreeGrafter"/>
</dbReference>
<dbReference type="Pfam" id="PF01041">
    <property type="entry name" value="DegT_DnrJ_EryC1"/>
    <property type="match status" value="1"/>
</dbReference>
<evidence type="ECO:0000256" key="2">
    <source>
        <dbReference type="PIRSR" id="PIRSR000390-2"/>
    </source>
</evidence>
<organism evidence="4 5">
    <name type="scientific">Pelotomaculum thermopropionicum (strain DSM 13744 / JCM 10971 / SI)</name>
    <dbReference type="NCBI Taxonomy" id="370438"/>
    <lineage>
        <taxon>Bacteria</taxon>
        <taxon>Bacillati</taxon>
        <taxon>Bacillota</taxon>
        <taxon>Clostridia</taxon>
        <taxon>Eubacteriales</taxon>
        <taxon>Desulfotomaculaceae</taxon>
        <taxon>Pelotomaculum</taxon>
    </lineage>
</organism>
<accession>A5CZ08</accession>
<dbReference type="EMBL" id="AP009389">
    <property type="protein sequence ID" value="BAF60755.1"/>
    <property type="molecule type" value="Genomic_DNA"/>
</dbReference>
<dbReference type="PIRSF" id="PIRSF000390">
    <property type="entry name" value="PLP_StrS"/>
    <property type="match status" value="1"/>
</dbReference>
<dbReference type="Gene3D" id="3.90.1150.10">
    <property type="entry name" value="Aspartate Aminotransferase, domain 1"/>
    <property type="match status" value="1"/>
</dbReference>
<sequence>MRQIPVLKPAYDQEEIDAVAEVLSSGWVGLGPKTMEFEEAFADYIGCDYAIALNSGTAALHLAACALQLKADDEVIVTPITFVSTVHAIGYVGATPVFGDVEPDTLNLDVQDVEKKITAKTKAVFCVHYAGHPCDMDALHKLCDAKGIYLVEDAAHACGAEYKGVKIGSISELTCFSFHAVKNLACGEGGAITCNSDWFARYFREMRWLGITKDTFSRTVNEKVYAWQYWVDKLGFKCHMHDISAAIGLVQLRKLEKNNAKRRQIVQRYQDAFADLDWLERPVEKEYAKSSWHLYVVKVPNGQIRDRLIRHLKEHNIAPGVHYYPINLHPYYKNIKAEVPVANQIWKRIISLPLFPDLTNDDQERVIQAIYDFMP</sequence>
<keyword evidence="2 3" id="KW-0663">Pyridoxal phosphate</keyword>
<evidence type="ECO:0000256" key="1">
    <source>
        <dbReference type="PIRSR" id="PIRSR000390-1"/>
    </source>
</evidence>
<dbReference type="PANTHER" id="PTHR30244:SF34">
    <property type="entry name" value="DTDP-4-AMINO-4,6-DIDEOXYGALACTOSE TRANSAMINASE"/>
    <property type="match status" value="1"/>
</dbReference>
<evidence type="ECO:0000313" key="4">
    <source>
        <dbReference type="EMBL" id="BAF60755.1"/>
    </source>
</evidence>
<dbReference type="InterPro" id="IPR015422">
    <property type="entry name" value="PyrdxlP-dep_Trfase_small"/>
</dbReference>